<dbReference type="SFLD" id="SFLDG01082">
    <property type="entry name" value="B12-binding_domain_containing"/>
    <property type="match status" value="1"/>
</dbReference>
<dbReference type="InterPro" id="IPR051198">
    <property type="entry name" value="BchE-like"/>
</dbReference>
<evidence type="ECO:0000256" key="1">
    <source>
        <dbReference type="ARBA" id="ARBA00001966"/>
    </source>
</evidence>
<evidence type="ECO:0000256" key="5">
    <source>
        <dbReference type="ARBA" id="ARBA00023014"/>
    </source>
</evidence>
<dbReference type="InterPro" id="IPR023404">
    <property type="entry name" value="rSAM_horseshoe"/>
</dbReference>
<dbReference type="GO" id="GO:0046872">
    <property type="term" value="F:metal ion binding"/>
    <property type="evidence" value="ECO:0007669"/>
    <property type="project" value="UniProtKB-KW"/>
</dbReference>
<name>A0A1G2FRS0_9BACT</name>
<dbReference type="Proteomes" id="UP000177126">
    <property type="component" value="Unassembled WGS sequence"/>
</dbReference>
<dbReference type="CDD" id="cd01335">
    <property type="entry name" value="Radical_SAM"/>
    <property type="match status" value="1"/>
</dbReference>
<dbReference type="SFLD" id="SFLDS00029">
    <property type="entry name" value="Radical_SAM"/>
    <property type="match status" value="1"/>
</dbReference>
<dbReference type="PANTHER" id="PTHR43409">
    <property type="entry name" value="ANAEROBIC MAGNESIUM-PROTOPORPHYRIN IX MONOMETHYL ESTER CYCLASE-RELATED"/>
    <property type="match status" value="1"/>
</dbReference>
<dbReference type="CDD" id="cd02068">
    <property type="entry name" value="radical_SAM_B12_BD"/>
    <property type="match status" value="1"/>
</dbReference>
<evidence type="ECO:0000313" key="8">
    <source>
        <dbReference type="EMBL" id="OGZ40442.1"/>
    </source>
</evidence>
<dbReference type="Gene3D" id="3.80.30.20">
    <property type="entry name" value="tm_1862 like domain"/>
    <property type="match status" value="1"/>
</dbReference>
<gene>
    <name evidence="8" type="ORF">A3B04_02345</name>
</gene>
<proteinExistence type="predicted"/>
<dbReference type="InterPro" id="IPR034466">
    <property type="entry name" value="Methyltransferase_Class_B"/>
</dbReference>
<evidence type="ECO:0000256" key="3">
    <source>
        <dbReference type="ARBA" id="ARBA00022723"/>
    </source>
</evidence>
<accession>A0A1G2FRS0</accession>
<dbReference type="Pfam" id="PF02310">
    <property type="entry name" value="B12-binding"/>
    <property type="match status" value="1"/>
</dbReference>
<organism evidence="8 9">
    <name type="scientific">Candidatus Portnoybacteria bacterium RIFCSPLOWO2_02_FULL_39_11</name>
    <dbReference type="NCBI Taxonomy" id="1802001"/>
    <lineage>
        <taxon>Bacteria</taxon>
        <taxon>Candidatus Portnoyibacteriota</taxon>
    </lineage>
</organism>
<dbReference type="Gene3D" id="3.40.50.280">
    <property type="entry name" value="Cobalamin-binding domain"/>
    <property type="match status" value="1"/>
</dbReference>
<keyword evidence="5" id="KW-0411">Iron-sulfur</keyword>
<evidence type="ECO:0000313" key="9">
    <source>
        <dbReference type="Proteomes" id="UP000177126"/>
    </source>
</evidence>
<dbReference type="GO" id="GO:0003824">
    <property type="term" value="F:catalytic activity"/>
    <property type="evidence" value="ECO:0007669"/>
    <property type="project" value="InterPro"/>
</dbReference>
<sequence>MLNKKIVLVQPSDLLGRDLFLTQPLSFEYVASALLLAGFKNVFFIDTRIEKISPEQLPVILRKRYGTVDFVCFTIFSQYFDSVKEYARQVKAAWPNIVTIGGGAHAILEPEQTLRLNRYLDFAFCGEAEESLPEFIKNFNFKERYKDIPNLVFRQDGRVIVNQRKFLNDLSECPNIAHELIRPDIYPAAGTGFIIAERKAANLIATRGCPFNCSYCGATQISGARIRVRPVAQIINEMKLIYDKYNIREFRFLDDNLTFDRGFILALVKAIDDEFHGQIKWACPNGVRIDRLDPETVMAMEKSGCYYFAVGVESGNERVLHLMKRGGLVRSKPYMKKQIEMIKQYTKIKVVAFFILGFPGATRQEDEESIKFANELALDGVSYHIFSPIPGSDEWTRLKKDNPDIDSSAFTTYRVTYAAAGRSIREIKFLKLKAFLSFYIRPRIIWETLKCIRTFGQVKLIVKRLMAM</sequence>
<dbReference type="InterPro" id="IPR006638">
    <property type="entry name" value="Elp3/MiaA/NifB-like_rSAM"/>
</dbReference>
<evidence type="ECO:0000259" key="6">
    <source>
        <dbReference type="PROSITE" id="PS51332"/>
    </source>
</evidence>
<dbReference type="SFLD" id="SFLDG01123">
    <property type="entry name" value="methyltransferase_(Class_B)"/>
    <property type="match status" value="1"/>
</dbReference>
<evidence type="ECO:0000256" key="4">
    <source>
        <dbReference type="ARBA" id="ARBA00023004"/>
    </source>
</evidence>
<dbReference type="SUPFAM" id="SSF102114">
    <property type="entry name" value="Radical SAM enzymes"/>
    <property type="match status" value="1"/>
</dbReference>
<dbReference type="InterPro" id="IPR007197">
    <property type="entry name" value="rSAM"/>
</dbReference>
<dbReference type="PROSITE" id="PS51332">
    <property type="entry name" value="B12_BINDING"/>
    <property type="match status" value="1"/>
</dbReference>
<dbReference type="InterPro" id="IPR058240">
    <property type="entry name" value="rSAM_sf"/>
</dbReference>
<feature type="domain" description="Radical SAM core" evidence="7">
    <location>
        <begin position="195"/>
        <end position="425"/>
    </location>
</feature>
<comment type="cofactor">
    <cofactor evidence="1">
        <name>[4Fe-4S] cluster</name>
        <dbReference type="ChEBI" id="CHEBI:49883"/>
    </cofactor>
</comment>
<evidence type="ECO:0000259" key="7">
    <source>
        <dbReference type="PROSITE" id="PS51918"/>
    </source>
</evidence>
<comment type="caution">
    <text evidence="8">The sequence shown here is derived from an EMBL/GenBank/DDBJ whole genome shotgun (WGS) entry which is preliminary data.</text>
</comment>
<dbReference type="GO" id="GO:0031419">
    <property type="term" value="F:cobalamin binding"/>
    <property type="evidence" value="ECO:0007669"/>
    <property type="project" value="InterPro"/>
</dbReference>
<evidence type="ECO:0000256" key="2">
    <source>
        <dbReference type="ARBA" id="ARBA00022691"/>
    </source>
</evidence>
<dbReference type="AlphaFoldDB" id="A0A1G2FRS0"/>
<keyword evidence="3" id="KW-0479">Metal-binding</keyword>
<dbReference type="EMBL" id="MHNF01000032">
    <property type="protein sequence ID" value="OGZ40442.1"/>
    <property type="molecule type" value="Genomic_DNA"/>
</dbReference>
<dbReference type="SMART" id="SM00729">
    <property type="entry name" value="Elp3"/>
    <property type="match status" value="1"/>
</dbReference>
<keyword evidence="4" id="KW-0408">Iron</keyword>
<reference evidence="8 9" key="1">
    <citation type="journal article" date="2016" name="Nat. Commun.">
        <title>Thousands of microbial genomes shed light on interconnected biogeochemical processes in an aquifer system.</title>
        <authorList>
            <person name="Anantharaman K."/>
            <person name="Brown C.T."/>
            <person name="Hug L.A."/>
            <person name="Sharon I."/>
            <person name="Castelle C.J."/>
            <person name="Probst A.J."/>
            <person name="Thomas B.C."/>
            <person name="Singh A."/>
            <person name="Wilkins M.J."/>
            <person name="Karaoz U."/>
            <person name="Brodie E.L."/>
            <person name="Williams K.H."/>
            <person name="Hubbard S.S."/>
            <person name="Banfield J.F."/>
        </authorList>
    </citation>
    <scope>NUCLEOTIDE SEQUENCE [LARGE SCALE GENOMIC DNA]</scope>
</reference>
<dbReference type="Pfam" id="PF04055">
    <property type="entry name" value="Radical_SAM"/>
    <property type="match status" value="1"/>
</dbReference>
<protein>
    <submittedName>
        <fullName evidence="8">Uncharacterized protein</fullName>
    </submittedName>
</protein>
<dbReference type="PROSITE" id="PS51918">
    <property type="entry name" value="RADICAL_SAM"/>
    <property type="match status" value="1"/>
</dbReference>
<dbReference type="GO" id="GO:0051539">
    <property type="term" value="F:4 iron, 4 sulfur cluster binding"/>
    <property type="evidence" value="ECO:0007669"/>
    <property type="project" value="UniProtKB-KW"/>
</dbReference>
<dbReference type="InterPro" id="IPR006158">
    <property type="entry name" value="Cobalamin-bd"/>
</dbReference>
<keyword evidence="2" id="KW-0949">S-adenosyl-L-methionine</keyword>
<feature type="domain" description="B12-binding" evidence="6">
    <location>
        <begin position="10"/>
        <end position="146"/>
    </location>
</feature>